<dbReference type="InterPro" id="IPR029063">
    <property type="entry name" value="SAM-dependent_MTases_sf"/>
</dbReference>
<dbReference type="Proteomes" id="UP000572212">
    <property type="component" value="Unassembled WGS sequence"/>
</dbReference>
<keyword evidence="4" id="KW-1185">Reference proteome</keyword>
<dbReference type="CDD" id="cd02440">
    <property type="entry name" value="AdoMet_MTases"/>
    <property type="match status" value="1"/>
</dbReference>
<comment type="caution">
    <text evidence="3">The sequence shown here is derived from an EMBL/GenBank/DDBJ whole genome shotgun (WGS) entry which is preliminary data.</text>
</comment>
<evidence type="ECO:0000313" key="4">
    <source>
        <dbReference type="Proteomes" id="UP000572212"/>
    </source>
</evidence>
<dbReference type="InterPro" id="IPR050447">
    <property type="entry name" value="Erg6_SMT_methyltransf"/>
</dbReference>
<dbReference type="Pfam" id="PF08241">
    <property type="entry name" value="Methyltransf_11"/>
    <property type="match status" value="1"/>
</dbReference>
<dbReference type="GO" id="GO:0008757">
    <property type="term" value="F:S-adenosylmethionine-dependent methyltransferase activity"/>
    <property type="evidence" value="ECO:0007669"/>
    <property type="project" value="InterPro"/>
</dbReference>
<dbReference type="Gene3D" id="3.40.50.150">
    <property type="entry name" value="Vaccinia Virus protein VP39"/>
    <property type="match status" value="1"/>
</dbReference>
<sequence>MQTYQFDNFPNHQRNSEIERLTTNVDSHSKTLVDLLLTNGLYGSNEVLDVGCGTGAMLQLLASLLEKTKFHGVDNSTKILETAKNTIGQTNEKIQLTHGDACNLPYPDNTFDFVFTRLVLMHNSNPEQVIDEMVRVCKPGGTICAIEIDDGTQLFHPHGEELNKIVQAHIQFSKLHGTDRTMGRKLYSLFSKHSHTEETMVIIQTSDYSKDFIQNNELPTLLKFALGNDDGRRLVEANLLTEEDRSELVSTFIPRFLASPHRFESCSFMYAFGKKVAT</sequence>
<dbReference type="SUPFAM" id="SSF53335">
    <property type="entry name" value="S-adenosyl-L-methionine-dependent methyltransferases"/>
    <property type="match status" value="1"/>
</dbReference>
<name>A0A841RRI3_9BACI</name>
<keyword evidence="3" id="KW-0489">Methyltransferase</keyword>
<evidence type="ECO:0000256" key="1">
    <source>
        <dbReference type="ARBA" id="ARBA00022679"/>
    </source>
</evidence>
<gene>
    <name evidence="3" type="ORF">GGQ92_002644</name>
</gene>
<dbReference type="EMBL" id="JACHON010000017">
    <property type="protein sequence ID" value="MBB6513825.1"/>
    <property type="molecule type" value="Genomic_DNA"/>
</dbReference>
<evidence type="ECO:0000259" key="2">
    <source>
        <dbReference type="Pfam" id="PF08241"/>
    </source>
</evidence>
<feature type="domain" description="Methyltransferase type 11" evidence="2">
    <location>
        <begin position="48"/>
        <end position="144"/>
    </location>
</feature>
<dbReference type="RefSeq" id="WP_184249683.1">
    <property type="nucleotide sequence ID" value="NZ_BAAACU010000015.1"/>
</dbReference>
<proteinExistence type="predicted"/>
<dbReference type="GO" id="GO:0032259">
    <property type="term" value="P:methylation"/>
    <property type="evidence" value="ECO:0007669"/>
    <property type="project" value="UniProtKB-KW"/>
</dbReference>
<dbReference type="InterPro" id="IPR013216">
    <property type="entry name" value="Methyltransf_11"/>
</dbReference>
<dbReference type="PANTHER" id="PTHR44068">
    <property type="entry name" value="ZGC:194242"/>
    <property type="match status" value="1"/>
</dbReference>
<evidence type="ECO:0000313" key="3">
    <source>
        <dbReference type="EMBL" id="MBB6513825.1"/>
    </source>
</evidence>
<dbReference type="AlphaFoldDB" id="A0A841RRI3"/>
<accession>A0A841RRI3</accession>
<protein>
    <submittedName>
        <fullName evidence="3">Ubiquinone/menaquinone biosynthesis C-methylase UbiE</fullName>
    </submittedName>
</protein>
<organism evidence="3 4">
    <name type="scientific">Gracilibacillus halotolerans</name>
    <dbReference type="NCBI Taxonomy" id="74386"/>
    <lineage>
        <taxon>Bacteria</taxon>
        <taxon>Bacillati</taxon>
        <taxon>Bacillota</taxon>
        <taxon>Bacilli</taxon>
        <taxon>Bacillales</taxon>
        <taxon>Bacillaceae</taxon>
        <taxon>Gracilibacillus</taxon>
    </lineage>
</organism>
<dbReference type="PANTHER" id="PTHR44068:SF11">
    <property type="entry name" value="GERANYL DIPHOSPHATE 2-C-METHYLTRANSFERASE"/>
    <property type="match status" value="1"/>
</dbReference>
<keyword evidence="1" id="KW-0808">Transferase</keyword>
<reference evidence="3 4" key="1">
    <citation type="submission" date="2020-08" db="EMBL/GenBank/DDBJ databases">
        <title>Genomic Encyclopedia of Type Strains, Phase IV (KMG-IV): sequencing the most valuable type-strain genomes for metagenomic binning, comparative biology and taxonomic classification.</title>
        <authorList>
            <person name="Goeker M."/>
        </authorList>
    </citation>
    <scope>NUCLEOTIDE SEQUENCE [LARGE SCALE GENOMIC DNA]</scope>
    <source>
        <strain evidence="3 4">DSM 11805</strain>
    </source>
</reference>
<keyword evidence="3" id="KW-0830">Ubiquinone</keyword>